<protein>
    <submittedName>
        <fullName evidence="1">Uncharacterized protein</fullName>
    </submittedName>
</protein>
<comment type="caution">
    <text evidence="1">The sequence shown here is derived from an EMBL/GenBank/DDBJ whole genome shotgun (WGS) entry which is preliminary data.</text>
</comment>
<evidence type="ECO:0000313" key="1">
    <source>
        <dbReference type="EMBL" id="GAH58390.1"/>
    </source>
</evidence>
<dbReference type="EMBL" id="BARU01018598">
    <property type="protein sequence ID" value="GAH58390.1"/>
    <property type="molecule type" value="Genomic_DNA"/>
</dbReference>
<name>X1HMW0_9ZZZZ</name>
<gene>
    <name evidence="1" type="ORF">S03H2_30734</name>
</gene>
<organism evidence="1">
    <name type="scientific">marine sediment metagenome</name>
    <dbReference type="NCBI Taxonomy" id="412755"/>
    <lineage>
        <taxon>unclassified sequences</taxon>
        <taxon>metagenomes</taxon>
        <taxon>ecological metagenomes</taxon>
    </lineage>
</organism>
<accession>X1HMW0</accession>
<feature type="non-terminal residue" evidence="1">
    <location>
        <position position="61"/>
    </location>
</feature>
<reference evidence="1" key="1">
    <citation type="journal article" date="2014" name="Front. Microbiol.">
        <title>High frequency of phylogenetically diverse reductive dehalogenase-homologous genes in deep subseafloor sedimentary metagenomes.</title>
        <authorList>
            <person name="Kawai M."/>
            <person name="Futagami T."/>
            <person name="Toyoda A."/>
            <person name="Takaki Y."/>
            <person name="Nishi S."/>
            <person name="Hori S."/>
            <person name="Arai W."/>
            <person name="Tsubouchi T."/>
            <person name="Morono Y."/>
            <person name="Uchiyama I."/>
            <person name="Ito T."/>
            <person name="Fujiyama A."/>
            <person name="Inagaki F."/>
            <person name="Takami H."/>
        </authorList>
    </citation>
    <scope>NUCLEOTIDE SEQUENCE</scope>
    <source>
        <strain evidence="1">Expedition CK06-06</strain>
    </source>
</reference>
<sequence>MKRLSFIEFDIAFLFHDTLFIVDSKDNLFWDVKDLPAAIVLWGKKMNEKLKKISYCFKCHY</sequence>
<proteinExistence type="predicted"/>
<dbReference type="AlphaFoldDB" id="X1HMW0"/>